<evidence type="ECO:0000313" key="3">
    <source>
        <dbReference type="EMBL" id="KKT92462.1"/>
    </source>
</evidence>
<proteinExistence type="predicted"/>
<evidence type="ECO:0000256" key="1">
    <source>
        <dbReference type="SAM" id="Phobius"/>
    </source>
</evidence>
<feature type="signal peptide" evidence="2">
    <location>
        <begin position="1"/>
        <end position="22"/>
    </location>
</feature>
<keyword evidence="2" id="KW-0732">Signal</keyword>
<evidence type="ECO:0000256" key="2">
    <source>
        <dbReference type="SAM" id="SignalP"/>
    </source>
</evidence>
<protein>
    <submittedName>
        <fullName evidence="3">Uncharacterized protein</fullName>
    </submittedName>
</protein>
<comment type="caution">
    <text evidence="3">The sequence shown here is derived from an EMBL/GenBank/DDBJ whole genome shotgun (WGS) entry which is preliminary data.</text>
</comment>
<feature type="transmembrane region" description="Helical" evidence="1">
    <location>
        <begin position="394"/>
        <end position="414"/>
    </location>
</feature>
<dbReference type="Proteomes" id="UP000033966">
    <property type="component" value="Unassembled WGS sequence"/>
</dbReference>
<feature type="chain" id="PRO_5002538738" evidence="2">
    <location>
        <begin position="23"/>
        <end position="423"/>
    </location>
</feature>
<organism evidence="3 4">
    <name type="scientific">Candidatus Jorgensenbacteria bacterium GW2011_GWA2_45_13</name>
    <dbReference type="NCBI Taxonomy" id="1618662"/>
    <lineage>
        <taxon>Bacteria</taxon>
        <taxon>Candidatus Joergenseniibacteriota</taxon>
    </lineage>
</organism>
<reference evidence="3 4" key="1">
    <citation type="journal article" date="2015" name="Nature">
        <title>rRNA introns, odd ribosomes, and small enigmatic genomes across a large radiation of phyla.</title>
        <authorList>
            <person name="Brown C.T."/>
            <person name="Hug L.A."/>
            <person name="Thomas B.C."/>
            <person name="Sharon I."/>
            <person name="Castelle C.J."/>
            <person name="Singh A."/>
            <person name="Wilkins M.J."/>
            <person name="Williams K.H."/>
            <person name="Banfield J.F."/>
        </authorList>
    </citation>
    <scope>NUCLEOTIDE SEQUENCE [LARGE SCALE GENOMIC DNA]</scope>
</reference>
<sequence>MKKETFVLALFLLCAALPLAQAAFTEKLTVQVYDQLFRPVEGAEIYADYQLNSVSGYTRTAPKSTNVSGQVEIVITNYEEIESSTKYSYTLFVKYGNTVNSTALTAEANRTSNSRVVTLRVPAYFLFVYVKNQKGSPLNALVSIDQKKRQTNQVGLALFQVPRGNFTVRAESANSIGSAVVRNLESDQTLSIEVGIYSLVVFVADDNRNPLQATVEVEGFSEETDGQGIASFANLSMEAPSVIVKHGDNFRRFTPNLRASPKLEAVFDLHKPIIKELHATVSDSGVGTISLFVEDPGTLATGVESVSVTYEANGVESSVPAYSIGYNSFEAKIASQLPNTLVKYLVRVTDRESNTVSEAGTYIVSPDVPVSPTNTTNGLPKLPPWQPGNLPTEAIILGVIVAAIIIFAAVYYMVKMRRVAPPS</sequence>
<gene>
    <name evidence="3" type="ORF">UW92_C0001G0028</name>
</gene>
<keyword evidence="1" id="KW-1133">Transmembrane helix</keyword>
<accession>A0A0G1NH71</accession>
<keyword evidence="1" id="KW-0812">Transmembrane</keyword>
<keyword evidence="1" id="KW-0472">Membrane</keyword>
<dbReference type="EMBL" id="LCKF01000001">
    <property type="protein sequence ID" value="KKT92462.1"/>
    <property type="molecule type" value="Genomic_DNA"/>
</dbReference>
<dbReference type="AlphaFoldDB" id="A0A0G1NH71"/>
<name>A0A0G1NH71_9BACT</name>
<evidence type="ECO:0000313" key="4">
    <source>
        <dbReference type="Proteomes" id="UP000033966"/>
    </source>
</evidence>